<protein>
    <submittedName>
        <fullName evidence="1">Histidine phosphatase family protein</fullName>
    </submittedName>
</protein>
<evidence type="ECO:0000313" key="2">
    <source>
        <dbReference type="Proteomes" id="UP001480082"/>
    </source>
</evidence>
<comment type="caution">
    <text evidence="1">The sequence shown here is derived from an EMBL/GenBank/DDBJ whole genome shotgun (WGS) entry which is preliminary data.</text>
</comment>
<accession>A0ACC6T8G3</accession>
<reference evidence="1 2" key="1">
    <citation type="journal article" date="2024" name="Proc. Natl. Acad. Sci. U.S.A.">
        <title>The evolutionary genomics of adaptation to stress in wild rhizobium bacteria.</title>
        <authorList>
            <person name="Kehlet-Delgado H."/>
            <person name="Montoya A.P."/>
            <person name="Jensen K.T."/>
            <person name="Wendlandt C.E."/>
            <person name="Dexheimer C."/>
            <person name="Roberts M."/>
            <person name="Torres Martinez L."/>
            <person name="Friesen M.L."/>
            <person name="Griffitts J.S."/>
            <person name="Porter S.S."/>
        </authorList>
    </citation>
    <scope>NUCLEOTIDE SEQUENCE [LARGE SCALE GENOMIC DNA]</scope>
    <source>
        <strain evidence="1 2">M0468</strain>
    </source>
</reference>
<organism evidence="1 2">
    <name type="scientific">Mesorhizobium australicum</name>
    <dbReference type="NCBI Taxonomy" id="536018"/>
    <lineage>
        <taxon>Bacteria</taxon>
        <taxon>Pseudomonadati</taxon>
        <taxon>Pseudomonadota</taxon>
        <taxon>Alphaproteobacteria</taxon>
        <taxon>Hyphomicrobiales</taxon>
        <taxon>Phyllobacteriaceae</taxon>
        <taxon>Mesorhizobium</taxon>
    </lineage>
</organism>
<evidence type="ECO:0000313" key="1">
    <source>
        <dbReference type="EMBL" id="MER9288239.1"/>
    </source>
</evidence>
<dbReference type="Proteomes" id="UP001480082">
    <property type="component" value="Unassembled WGS sequence"/>
</dbReference>
<sequence length="197" mass="21080">MPNKLVMIIRHAEKPIPGGPDLGVTEQGESDPASLTVRGWQRAGGLCRFFYEPPLPLGRPASIVASGVIKRDDSGTRSKRPSQTITPLARRLGLEPDVTHSKGQEQSAADAVRTAQTPVLVSWQHESIPALTAALVGGTGIAPQSWPDDDFDSIWVLEADEANVWSFSRERQALLDGDDTGQLTSGAASGQQRNGSF</sequence>
<proteinExistence type="predicted"/>
<keyword evidence="2" id="KW-1185">Reference proteome</keyword>
<name>A0ACC6T8G3_9HYPH</name>
<gene>
    <name evidence="1" type="ORF">NKI81_30770</name>
</gene>
<dbReference type="EMBL" id="JAMYRI010000032">
    <property type="protein sequence ID" value="MER9288239.1"/>
    <property type="molecule type" value="Genomic_DNA"/>
</dbReference>